<dbReference type="Proteomes" id="UP000177629">
    <property type="component" value="Unassembled WGS sequence"/>
</dbReference>
<gene>
    <name evidence="2" type="ORF">A2806_03040</name>
</gene>
<feature type="transmembrane region" description="Helical" evidence="1">
    <location>
        <begin position="240"/>
        <end position="267"/>
    </location>
</feature>
<protein>
    <submittedName>
        <fullName evidence="2">Uncharacterized protein</fullName>
    </submittedName>
</protein>
<evidence type="ECO:0000256" key="1">
    <source>
        <dbReference type="SAM" id="Phobius"/>
    </source>
</evidence>
<reference evidence="2 3" key="1">
    <citation type="journal article" date="2016" name="Nat. Commun.">
        <title>Thousands of microbial genomes shed light on interconnected biogeochemical processes in an aquifer system.</title>
        <authorList>
            <person name="Anantharaman K."/>
            <person name="Brown C.T."/>
            <person name="Hug L.A."/>
            <person name="Sharon I."/>
            <person name="Castelle C.J."/>
            <person name="Probst A.J."/>
            <person name="Thomas B.C."/>
            <person name="Singh A."/>
            <person name="Wilkins M.J."/>
            <person name="Karaoz U."/>
            <person name="Brodie E.L."/>
            <person name="Williams K.H."/>
            <person name="Hubbard S.S."/>
            <person name="Banfield J.F."/>
        </authorList>
    </citation>
    <scope>NUCLEOTIDE SEQUENCE [LARGE SCALE GENOMIC DNA]</scope>
</reference>
<feature type="transmembrane region" description="Helical" evidence="1">
    <location>
        <begin position="32"/>
        <end position="53"/>
    </location>
</feature>
<accession>A0A1G2PJH2</accession>
<evidence type="ECO:0000313" key="3">
    <source>
        <dbReference type="Proteomes" id="UP000177629"/>
    </source>
</evidence>
<feature type="transmembrane region" description="Helical" evidence="1">
    <location>
        <begin position="123"/>
        <end position="143"/>
    </location>
</feature>
<comment type="caution">
    <text evidence="2">The sequence shown here is derived from an EMBL/GenBank/DDBJ whole genome shotgun (WGS) entry which is preliminary data.</text>
</comment>
<feature type="transmembrane region" description="Helical" evidence="1">
    <location>
        <begin position="6"/>
        <end position="25"/>
    </location>
</feature>
<dbReference type="AlphaFoldDB" id="A0A1G2PJH2"/>
<organism evidence="2 3">
    <name type="scientific">Candidatus Terrybacteria bacterium RIFCSPHIGHO2_01_FULL_48_17</name>
    <dbReference type="NCBI Taxonomy" id="1802362"/>
    <lineage>
        <taxon>Bacteria</taxon>
        <taxon>Candidatus Terryibacteriota</taxon>
    </lineage>
</organism>
<proteinExistence type="predicted"/>
<keyword evidence="1" id="KW-0812">Transmembrane</keyword>
<sequence length="296" mass="32253">MRLHTGELVVLALFSLTVGLAWWFLGQAASTLSLFAFGMGGGILLVAISLIVITTAVDERGMVPLLMVAAHTAFALIFGLGLSWLAIVAAISSFFLASIAVWRMRQGRNELLKFSFGHITGKGLTLWMWAVGVMVGMGLFLNIPTREGLVEVVPAKIVDFVFPVVARAVGSATGIDIDTTIDGLFSQLSRTNDLRALQDDRENLSRNVGLSVSGDMTVRELLSLVLARQFRIALSLFGNALAVGFIVIFIFIFQVLALPAQLILGVLNPVLLRIFRWAGLVNMREETLVHKMPQWT</sequence>
<keyword evidence="1" id="KW-0472">Membrane</keyword>
<feature type="transmembrane region" description="Helical" evidence="1">
    <location>
        <begin position="73"/>
        <end position="102"/>
    </location>
</feature>
<dbReference type="STRING" id="1802362.A2806_03040"/>
<name>A0A1G2PJH2_9BACT</name>
<keyword evidence="1" id="KW-1133">Transmembrane helix</keyword>
<evidence type="ECO:0000313" key="2">
    <source>
        <dbReference type="EMBL" id="OHA48413.1"/>
    </source>
</evidence>
<dbReference type="EMBL" id="MHSS01000007">
    <property type="protein sequence ID" value="OHA48413.1"/>
    <property type="molecule type" value="Genomic_DNA"/>
</dbReference>